<dbReference type="RefSeq" id="WP_152713901.1">
    <property type="nucleotide sequence ID" value="NZ_VOSJ01000097.1"/>
</dbReference>
<name>A0A5N7MMB4_9HYPH</name>
<dbReference type="Gene3D" id="1.10.790.20">
    <property type="entry name" value="Domain of unknown function DUF1476"/>
    <property type="match status" value="1"/>
</dbReference>
<proteinExistence type="predicted"/>
<dbReference type="Pfam" id="PF07345">
    <property type="entry name" value="ATPaseInh_sub_z"/>
    <property type="match status" value="1"/>
</dbReference>
<reference evidence="1 2" key="1">
    <citation type="journal article" date="2019" name="Syst. Appl. Microbiol.">
        <title>Microvirga tunisiensis sp. nov., a root nodule symbiotic bacterium isolated from Lupinus micranthus and L. luteus grown in Northern Tunisia.</title>
        <authorList>
            <person name="Msaddak A."/>
            <person name="Rejili M."/>
            <person name="Duran D."/>
            <person name="Mars M."/>
            <person name="Palacios J.M."/>
            <person name="Ruiz-Argueso T."/>
            <person name="Rey L."/>
            <person name="Imperial J."/>
        </authorList>
    </citation>
    <scope>NUCLEOTIDE SEQUENCE [LARGE SCALE GENOMIC DNA]</scope>
    <source>
        <strain evidence="1 2">Lmie10</strain>
    </source>
</reference>
<gene>
    <name evidence="1" type="ORF">FS320_20945</name>
</gene>
<accession>A0A5N7MMB4</accession>
<dbReference type="Proteomes" id="UP000403266">
    <property type="component" value="Unassembled WGS sequence"/>
</dbReference>
<keyword evidence="2" id="KW-1185">Reference proteome</keyword>
<evidence type="ECO:0000313" key="2">
    <source>
        <dbReference type="Proteomes" id="UP000403266"/>
    </source>
</evidence>
<dbReference type="InterPro" id="IPR038293">
    <property type="entry name" value="ATPase_inh_sub_z_sf"/>
</dbReference>
<dbReference type="InterPro" id="IPR009945">
    <property type="entry name" value="ATPase_inh_sub_z"/>
</dbReference>
<dbReference type="AlphaFoldDB" id="A0A5N7MMB4"/>
<comment type="caution">
    <text evidence="1">The sequence shown here is derived from an EMBL/GenBank/DDBJ whole genome shotgun (WGS) entry which is preliminary data.</text>
</comment>
<dbReference type="OrthoDB" id="9810387at2"/>
<evidence type="ECO:0000313" key="1">
    <source>
        <dbReference type="EMBL" id="MPR27579.1"/>
    </source>
</evidence>
<sequence>MTNSDDVQRTILRNLLLGRWAAEKLKIIGRDAEAYAEALARSTVDPQRNDVFSKIRKDFDTAGVAQTDEQILRVMTELMLKVGNLMPTARGGSPDAAGVMLARNLMSR</sequence>
<dbReference type="EMBL" id="VOSK01000096">
    <property type="protein sequence ID" value="MPR27579.1"/>
    <property type="molecule type" value="Genomic_DNA"/>
</dbReference>
<organism evidence="1 2">
    <name type="scientific">Microvirga tunisiensis</name>
    <dbReference type="NCBI Taxonomy" id="2108360"/>
    <lineage>
        <taxon>Bacteria</taxon>
        <taxon>Pseudomonadati</taxon>
        <taxon>Pseudomonadota</taxon>
        <taxon>Alphaproteobacteria</taxon>
        <taxon>Hyphomicrobiales</taxon>
        <taxon>Methylobacteriaceae</taxon>
        <taxon>Microvirga</taxon>
    </lineage>
</organism>
<protein>
    <submittedName>
        <fullName evidence="1">DUF1476 family protein</fullName>
    </submittedName>
</protein>